<evidence type="ECO:0000313" key="2">
    <source>
        <dbReference type="Proteomes" id="UP000045545"/>
    </source>
</evidence>
<evidence type="ECO:0000313" key="1">
    <source>
        <dbReference type="EMBL" id="CFW96102.1"/>
    </source>
</evidence>
<evidence type="ECO:0008006" key="3">
    <source>
        <dbReference type="Google" id="ProtNLM"/>
    </source>
</evidence>
<dbReference type="EMBL" id="CGIH01000001">
    <property type="protein sequence ID" value="CFW96102.1"/>
    <property type="molecule type" value="Genomic_DNA"/>
</dbReference>
<protein>
    <recommendedName>
        <fullName evidence="3">DUF4391 domain-containing protein</fullName>
    </recommendedName>
</protein>
<dbReference type="RefSeq" id="WP_046494521.1">
    <property type="nucleotide sequence ID" value="NZ_CGIH01000001.1"/>
</dbReference>
<organism evidence="1 2">
    <name type="scientific">Syntrophomonas zehnderi OL-4</name>
    <dbReference type="NCBI Taxonomy" id="690567"/>
    <lineage>
        <taxon>Bacteria</taxon>
        <taxon>Bacillati</taxon>
        <taxon>Bacillota</taxon>
        <taxon>Clostridia</taxon>
        <taxon>Eubacteriales</taxon>
        <taxon>Syntrophomonadaceae</taxon>
        <taxon>Syntrophomonas</taxon>
    </lineage>
</organism>
<gene>
    <name evidence="1" type="ORF">25</name>
</gene>
<dbReference type="STRING" id="690567.25"/>
<reference evidence="1 2" key="1">
    <citation type="submission" date="2015-03" db="EMBL/GenBank/DDBJ databases">
        <authorList>
            <person name="Murphy D."/>
        </authorList>
    </citation>
    <scope>NUCLEOTIDE SEQUENCE [LARGE SCALE GENOMIC DNA]</scope>
    <source>
        <strain evidence="1 2">OL-4</strain>
    </source>
</reference>
<dbReference type="Pfam" id="PF14335">
    <property type="entry name" value="DUF4391"/>
    <property type="match status" value="1"/>
</dbReference>
<dbReference type="InterPro" id="IPR025503">
    <property type="entry name" value="DUF4391"/>
</dbReference>
<name>A0A0E4G9T5_9FIRM</name>
<dbReference type="Proteomes" id="UP000045545">
    <property type="component" value="Unassembled WGS sequence"/>
</dbReference>
<proteinExistence type="predicted"/>
<dbReference type="OrthoDB" id="9805811at2"/>
<keyword evidence="2" id="KW-1185">Reference proteome</keyword>
<dbReference type="AlphaFoldDB" id="A0A0E4G9T5"/>
<sequence>MLTFPSQARVGQIMPKEAFYKRLTLPNEIRAKFVSDVKRIVLEYKLAPDTINVAKGSEVNEILVLSIDLKKQEIDYAIVEKIARQNAHKLVFLLKYEDQGQLALYYGKLYKTKWTQLADLKLDAIGLNLDNIWTGFIEQIALQENLVPVDNNLPIAEKLRKQDTILSLQKEIEKLERLSRSEKQPKKRFEQFTRLQGLKKQLAEEKGE</sequence>
<accession>A0A0E4G9T5</accession>